<evidence type="ECO:0000313" key="1">
    <source>
        <dbReference type="EMBL" id="KAJ8129191.1"/>
    </source>
</evidence>
<dbReference type="Proteomes" id="UP001153332">
    <property type="component" value="Unassembled WGS sequence"/>
</dbReference>
<keyword evidence="2" id="KW-1185">Reference proteome</keyword>
<proteinExistence type="predicted"/>
<accession>A0ACC2JNZ2</accession>
<gene>
    <name evidence="1" type="ORF">O1611_g4440</name>
</gene>
<organism evidence="1 2">
    <name type="scientific">Lasiodiplodia mahajangana</name>
    <dbReference type="NCBI Taxonomy" id="1108764"/>
    <lineage>
        <taxon>Eukaryota</taxon>
        <taxon>Fungi</taxon>
        <taxon>Dikarya</taxon>
        <taxon>Ascomycota</taxon>
        <taxon>Pezizomycotina</taxon>
        <taxon>Dothideomycetes</taxon>
        <taxon>Dothideomycetes incertae sedis</taxon>
        <taxon>Botryosphaeriales</taxon>
        <taxon>Botryosphaeriaceae</taxon>
        <taxon>Lasiodiplodia</taxon>
    </lineage>
</organism>
<evidence type="ECO:0000313" key="2">
    <source>
        <dbReference type="Proteomes" id="UP001153332"/>
    </source>
</evidence>
<comment type="caution">
    <text evidence="1">The sequence shown here is derived from an EMBL/GenBank/DDBJ whole genome shotgun (WGS) entry which is preliminary data.</text>
</comment>
<name>A0ACC2JNZ2_9PEZI</name>
<reference evidence="1" key="1">
    <citation type="submission" date="2022-12" db="EMBL/GenBank/DDBJ databases">
        <title>Genome Sequence of Lasiodiplodia mahajangana.</title>
        <authorList>
            <person name="Buettner E."/>
        </authorList>
    </citation>
    <scope>NUCLEOTIDE SEQUENCE</scope>
    <source>
        <strain evidence="1">VT137</strain>
    </source>
</reference>
<sequence length="230" mass="25783">MSPPESAVLAALSSYRTHIVSRNHAAFLAMIAVVNDADPDDPDLFESVEELEGTRLEFTLRLVGDNRDMRPRITHPTDVLTHWEDLAPQLALDGASVYHDAAWRDEMRNAYKRGVLRGLNERCSGLVTAWDFPADLAIVLQHVDSLEGPGWYRHRDEGERAIFFEGWVRDNGLRDPTEETAARRARTADEIIDRTVGLGEEYEIAGGWACGEKGNEATCVQPVTRRERGV</sequence>
<dbReference type="EMBL" id="JAPUUL010000834">
    <property type="protein sequence ID" value="KAJ8129191.1"/>
    <property type="molecule type" value="Genomic_DNA"/>
</dbReference>
<protein>
    <submittedName>
        <fullName evidence="1">Uncharacterized protein</fullName>
    </submittedName>
</protein>